<evidence type="ECO:0000313" key="3">
    <source>
        <dbReference type="RefSeq" id="XP_022243045.1"/>
    </source>
</evidence>
<dbReference type="RefSeq" id="XP_022243045.1">
    <property type="nucleotide sequence ID" value="XM_022387337.1"/>
</dbReference>
<organism evidence="2 3">
    <name type="scientific">Limulus polyphemus</name>
    <name type="common">Atlantic horseshoe crab</name>
    <dbReference type="NCBI Taxonomy" id="6850"/>
    <lineage>
        <taxon>Eukaryota</taxon>
        <taxon>Metazoa</taxon>
        <taxon>Ecdysozoa</taxon>
        <taxon>Arthropoda</taxon>
        <taxon>Chelicerata</taxon>
        <taxon>Merostomata</taxon>
        <taxon>Xiphosura</taxon>
        <taxon>Limulidae</taxon>
        <taxon>Limulus</taxon>
    </lineage>
</organism>
<evidence type="ECO:0000256" key="1">
    <source>
        <dbReference type="SAM" id="Phobius"/>
    </source>
</evidence>
<dbReference type="GeneID" id="111086033"/>
<gene>
    <name evidence="3" type="primary">LOC111086033</name>
</gene>
<evidence type="ECO:0000313" key="2">
    <source>
        <dbReference type="Proteomes" id="UP000694941"/>
    </source>
</evidence>
<proteinExistence type="predicted"/>
<keyword evidence="2" id="KW-1185">Reference proteome</keyword>
<protein>
    <submittedName>
        <fullName evidence="3">Uncharacterized protein LOC111086033</fullName>
    </submittedName>
</protein>
<feature type="transmembrane region" description="Helical" evidence="1">
    <location>
        <begin position="28"/>
        <end position="49"/>
    </location>
</feature>
<reference evidence="3" key="1">
    <citation type="submission" date="2025-08" db="UniProtKB">
        <authorList>
            <consortium name="RefSeq"/>
        </authorList>
    </citation>
    <scope>IDENTIFICATION</scope>
    <source>
        <tissue evidence="3">Muscle</tissue>
    </source>
</reference>
<keyword evidence="1" id="KW-0472">Membrane</keyword>
<dbReference type="Proteomes" id="UP000694941">
    <property type="component" value="Unplaced"/>
</dbReference>
<sequence>MAIKYELRITVQHCFVCRDSENLKMKTFITIALILTFSVAVLCEFNLPFCRFTDDQMAKFLACQGEKIPSWFGVIFNRCKEKHFPHTSYIEIMRKICEGGKTVMEFIMCYISAYDLIQDELKKIEQKCLREVMP</sequence>
<keyword evidence="1" id="KW-1133">Transmembrane helix</keyword>
<name>A0ABM1SHE0_LIMPO</name>
<accession>A0ABM1SHE0</accession>
<keyword evidence="1" id="KW-0812">Transmembrane</keyword>